<keyword evidence="2" id="KW-1185">Reference proteome</keyword>
<dbReference type="EMBL" id="OW240921">
    <property type="protein sequence ID" value="CAH2319597.1"/>
    <property type="molecule type" value="Genomic_DNA"/>
</dbReference>
<dbReference type="AlphaFoldDB" id="A0AAD1TBJ9"/>
<name>A0AAD1TBJ9_PELCU</name>
<evidence type="ECO:0000313" key="2">
    <source>
        <dbReference type="Proteomes" id="UP001295444"/>
    </source>
</evidence>
<accession>A0AAD1TBJ9</accession>
<gene>
    <name evidence="1" type="ORF">PECUL_23A000639</name>
</gene>
<evidence type="ECO:0000313" key="1">
    <source>
        <dbReference type="EMBL" id="CAH2319597.1"/>
    </source>
</evidence>
<proteinExistence type="predicted"/>
<dbReference type="Proteomes" id="UP001295444">
    <property type="component" value="Chromosome 10"/>
</dbReference>
<sequence length="92" mass="10484">MRRHRQWRNPRKASKHLDISDDLLYDLAAVALWGTLEEAGSVLTSSKVVYYLLGNAEHELPETLARQIMNTLLGCRDITCRAEAELTAHCYL</sequence>
<protein>
    <submittedName>
        <fullName evidence="1">Uncharacterized protein</fullName>
    </submittedName>
</protein>
<reference evidence="1" key="1">
    <citation type="submission" date="2022-03" db="EMBL/GenBank/DDBJ databases">
        <authorList>
            <person name="Alioto T."/>
            <person name="Alioto T."/>
            <person name="Gomez Garrido J."/>
        </authorList>
    </citation>
    <scope>NUCLEOTIDE SEQUENCE</scope>
</reference>
<organism evidence="1 2">
    <name type="scientific">Pelobates cultripes</name>
    <name type="common">Western spadefoot toad</name>
    <dbReference type="NCBI Taxonomy" id="61616"/>
    <lineage>
        <taxon>Eukaryota</taxon>
        <taxon>Metazoa</taxon>
        <taxon>Chordata</taxon>
        <taxon>Craniata</taxon>
        <taxon>Vertebrata</taxon>
        <taxon>Euteleostomi</taxon>
        <taxon>Amphibia</taxon>
        <taxon>Batrachia</taxon>
        <taxon>Anura</taxon>
        <taxon>Pelobatoidea</taxon>
        <taxon>Pelobatidae</taxon>
        <taxon>Pelobates</taxon>
    </lineage>
</organism>